<name>A0ABX8EIS4_9ACTN</name>
<dbReference type="SUPFAM" id="SSF53300">
    <property type="entry name" value="vWA-like"/>
    <property type="match status" value="1"/>
</dbReference>
<reference evidence="2 3" key="1">
    <citation type="submission" date="2021-05" db="EMBL/GenBank/DDBJ databases">
        <title>Complete genome of Nocardioides aquaticus KCTC 9944T isolated from meromictic and hypersaline Ekho Lake, Antarctica.</title>
        <authorList>
            <person name="Hwang K."/>
            <person name="Kim K.M."/>
            <person name="Choe H."/>
        </authorList>
    </citation>
    <scope>NUCLEOTIDE SEQUENCE [LARGE SCALE GENOMIC DNA]</scope>
    <source>
        <strain evidence="2 3">KCTC 9944</strain>
    </source>
</reference>
<dbReference type="RefSeq" id="WP_214058144.1">
    <property type="nucleotide sequence ID" value="NZ_CP075371.1"/>
</dbReference>
<keyword evidence="3" id="KW-1185">Reference proteome</keyword>
<organism evidence="2 3">
    <name type="scientific">Nocardioides aquaticus</name>
    <dbReference type="NCBI Taxonomy" id="160826"/>
    <lineage>
        <taxon>Bacteria</taxon>
        <taxon>Bacillati</taxon>
        <taxon>Actinomycetota</taxon>
        <taxon>Actinomycetes</taxon>
        <taxon>Propionibacteriales</taxon>
        <taxon>Nocardioidaceae</taxon>
        <taxon>Nocardioides</taxon>
    </lineage>
</organism>
<evidence type="ECO:0000313" key="2">
    <source>
        <dbReference type="EMBL" id="QVT78573.1"/>
    </source>
</evidence>
<evidence type="ECO:0000259" key="1">
    <source>
        <dbReference type="PROSITE" id="PS50234"/>
    </source>
</evidence>
<protein>
    <recommendedName>
        <fullName evidence="1">VWFA domain-containing protein</fullName>
    </recommendedName>
</protein>
<accession>A0ABX8EIS4</accession>
<dbReference type="Proteomes" id="UP000679307">
    <property type="component" value="Chromosome"/>
</dbReference>
<dbReference type="PROSITE" id="PS50234">
    <property type="entry name" value="VWFA"/>
    <property type="match status" value="1"/>
</dbReference>
<dbReference type="InterPro" id="IPR036465">
    <property type="entry name" value="vWFA_dom_sf"/>
</dbReference>
<dbReference type="Pfam" id="PF13519">
    <property type="entry name" value="VWA_2"/>
    <property type="match status" value="1"/>
</dbReference>
<evidence type="ECO:0000313" key="3">
    <source>
        <dbReference type="Proteomes" id="UP000679307"/>
    </source>
</evidence>
<dbReference type="SMART" id="SM00327">
    <property type="entry name" value="VWA"/>
    <property type="match status" value="1"/>
</dbReference>
<gene>
    <name evidence="2" type="ORF">ENKNEFLB_00951</name>
</gene>
<sequence length="316" mass="31937">MRRLGVLVLVGLRRLALLGVLAALLLGVGDVAAPDETGTPPLEVVVAVDRTTSMAADDDPAGSRLLAARADVAALAGALPAARFSLVAFGARAEVELPLTTDREALGAELDALRPEAPTTGAGSALARPVPLLAGILGGAADRAPAGSATPDPQQLLVVLTDGEDTAPGPAGSWAALAGPADAALVLGYGTPAGGRMPLPDGSGPVTDPATGAPAVSRRDDVALTRIADEVGGDYLPRTGEVTPAGEAAIDAAAERLRGDAYADVAPAVPGRQLGWVWGALLLLLALPELRLGWRRWLEARHEAALGRAARREAAR</sequence>
<dbReference type="InterPro" id="IPR002035">
    <property type="entry name" value="VWF_A"/>
</dbReference>
<proteinExistence type="predicted"/>
<dbReference type="Gene3D" id="3.40.50.410">
    <property type="entry name" value="von Willebrand factor, type A domain"/>
    <property type="match status" value="1"/>
</dbReference>
<feature type="domain" description="VWFA" evidence="1">
    <location>
        <begin position="43"/>
        <end position="164"/>
    </location>
</feature>
<dbReference type="EMBL" id="CP075371">
    <property type="protein sequence ID" value="QVT78573.1"/>
    <property type="molecule type" value="Genomic_DNA"/>
</dbReference>